<protein>
    <submittedName>
        <fullName evidence="1">Uncharacterized protein</fullName>
    </submittedName>
</protein>
<name>A0A0L8VFQ8_9BACT</name>
<dbReference type="EMBL" id="LGIA01000001">
    <property type="protein sequence ID" value="KOH47178.1"/>
    <property type="molecule type" value="Genomic_DNA"/>
</dbReference>
<organism evidence="1 2">
    <name type="scientific">Sunxiuqinia dokdonensis</name>
    <dbReference type="NCBI Taxonomy" id="1409788"/>
    <lineage>
        <taxon>Bacteria</taxon>
        <taxon>Pseudomonadati</taxon>
        <taxon>Bacteroidota</taxon>
        <taxon>Bacteroidia</taxon>
        <taxon>Marinilabiliales</taxon>
        <taxon>Prolixibacteraceae</taxon>
        <taxon>Sunxiuqinia</taxon>
    </lineage>
</organism>
<keyword evidence="2" id="KW-1185">Reference proteome</keyword>
<comment type="caution">
    <text evidence="1">The sequence shown here is derived from an EMBL/GenBank/DDBJ whole genome shotgun (WGS) entry which is preliminary data.</text>
</comment>
<dbReference type="AlphaFoldDB" id="A0A0L8VFQ8"/>
<reference evidence="2" key="1">
    <citation type="submission" date="2015-07" db="EMBL/GenBank/DDBJ databases">
        <title>Genome sequencing of Sunxiuqinia dokdonensis strain SK.</title>
        <authorList>
            <person name="Ahn S."/>
            <person name="Kim B.-C."/>
        </authorList>
    </citation>
    <scope>NUCLEOTIDE SEQUENCE [LARGE SCALE GENOMIC DNA]</scope>
    <source>
        <strain evidence="2">SK</strain>
    </source>
</reference>
<evidence type="ECO:0000313" key="1">
    <source>
        <dbReference type="EMBL" id="KOH47178.1"/>
    </source>
</evidence>
<accession>A0A0L8VFQ8</accession>
<evidence type="ECO:0000313" key="2">
    <source>
        <dbReference type="Proteomes" id="UP000036958"/>
    </source>
</evidence>
<proteinExistence type="predicted"/>
<sequence>MVVIIIICAKSIFIGRIILNPSFKRVFFEKNPALEHEGAKLRRLEGTN</sequence>
<gene>
    <name evidence="1" type="ORF">NC99_00110</name>
</gene>
<dbReference type="Proteomes" id="UP000036958">
    <property type="component" value="Unassembled WGS sequence"/>
</dbReference>